<dbReference type="EMBL" id="OFSN01000027">
    <property type="protein sequence ID" value="SOY76119.1"/>
    <property type="molecule type" value="Genomic_DNA"/>
</dbReference>
<gene>
    <name evidence="2" type="ORF">CBM2586_B90090</name>
</gene>
<feature type="compositionally biased region" description="Basic and acidic residues" evidence="1">
    <location>
        <begin position="21"/>
        <end position="32"/>
    </location>
</feature>
<comment type="caution">
    <text evidence="2">The sequence shown here is derived from an EMBL/GenBank/DDBJ whole genome shotgun (WGS) entry which is preliminary data.</text>
</comment>
<reference evidence="2" key="1">
    <citation type="submission" date="2018-01" db="EMBL/GenBank/DDBJ databases">
        <authorList>
            <person name="Clerissi C."/>
        </authorList>
    </citation>
    <scope>NUCLEOTIDE SEQUENCE</scope>
    <source>
        <strain evidence="2">Cupriavidus taiwanensis LMG 19430</strain>
    </source>
</reference>
<accession>A0A375CNM5</accession>
<evidence type="ECO:0000256" key="1">
    <source>
        <dbReference type="SAM" id="MobiDB-lite"/>
    </source>
</evidence>
<proteinExistence type="predicted"/>
<protein>
    <submittedName>
        <fullName evidence="2">Uncharacterized protein</fullName>
    </submittedName>
</protein>
<organism evidence="2">
    <name type="scientific">Cupriavidus taiwanensis</name>
    <dbReference type="NCBI Taxonomy" id="164546"/>
    <lineage>
        <taxon>Bacteria</taxon>
        <taxon>Pseudomonadati</taxon>
        <taxon>Pseudomonadota</taxon>
        <taxon>Betaproteobacteria</taxon>
        <taxon>Burkholderiales</taxon>
        <taxon>Burkholderiaceae</taxon>
        <taxon>Cupriavidus</taxon>
    </lineage>
</organism>
<feature type="region of interest" description="Disordered" evidence="1">
    <location>
        <begin position="1"/>
        <end position="32"/>
    </location>
</feature>
<dbReference type="AlphaFoldDB" id="A0A375CNM5"/>
<dbReference type="Proteomes" id="UP000257016">
    <property type="component" value="Unassembled WGS sequence"/>
</dbReference>
<evidence type="ECO:0000313" key="2">
    <source>
        <dbReference type="EMBL" id="SOY76119.1"/>
    </source>
</evidence>
<name>A0A375CNM5_9BURK</name>
<sequence>MLRGAHAARVTGHGISAVAGKDSEAFTHEGRA</sequence>